<organism evidence="9 11">
    <name type="scientific">Bactrocera dorsalis</name>
    <name type="common">Oriental fruit fly</name>
    <name type="synonym">Dacus dorsalis</name>
    <dbReference type="NCBI Taxonomy" id="27457"/>
    <lineage>
        <taxon>Eukaryota</taxon>
        <taxon>Metazoa</taxon>
        <taxon>Ecdysozoa</taxon>
        <taxon>Arthropoda</taxon>
        <taxon>Hexapoda</taxon>
        <taxon>Insecta</taxon>
        <taxon>Pterygota</taxon>
        <taxon>Neoptera</taxon>
        <taxon>Endopterygota</taxon>
        <taxon>Diptera</taxon>
        <taxon>Brachycera</taxon>
        <taxon>Muscomorpha</taxon>
        <taxon>Tephritoidea</taxon>
        <taxon>Tephritidae</taxon>
        <taxon>Bactrocera</taxon>
        <taxon>Bactrocera</taxon>
    </lineage>
</organism>
<comment type="function">
    <text evidence="7">Putative phospholipase.</text>
</comment>
<sequence>MLKVVGASWQKTRIGTYILIGAGLLVIGAFFISYMERPKYNGTYCATAFWSKHTGFHIEYWKQQNDLLNIPKGAARVCYKDSIYENGWAQIEVETQRTYPDWVQAFGAGILEGSLTWNNIYNQWKNTIESSCNRDESSQNFCTWLRELLDENYMSIKETALQRGEHDHYWHQISLYFRQLEGLETGYIRGASRARSDLEEEIPFSDFLLLNAAADIQDLKIYFENFVLKTDNQTADAAQTKHTAVEVEDRPADAIAAAAETGPKNFFLPSATMLTKIFQTGDSPTWRLLFGHSTAASYASMLRIQKRYKFHYHFSPNQRSNTVPGVDITFTGYPGILGSTDDFYIVKGRQVQSIVGGVGIKNENLDLWKTVNVTQALPLAARVMAANRIAQNRRTWAKAMSRHPFTGCKQWITVDLNKLRPQDNLYMTLAEDEKHDDAALPLNAADEAAISERHNRNKGLVWIVEQLPGRMHLKDVSENFLTGENSTWIANGVPYFEEMLQASGLTADNTYDDMKAKLEDELTNLEAVDQFMRKHGFRGDLLGEESVAYGNIDIKLFSYNAQIGISDYHAFAGPIFIRLQHVQTRESVASVASESTDIASNLKDDRLSVSIDDAAQLAELERITDRRSVRNDMQAIAMREASSGPFKWSEVANHMSDVEHQGHPDEFNFGKVSPKWAW</sequence>
<protein>
    <recommendedName>
        <fullName evidence="7">Phospholipase B-like</fullName>
        <ecNumber evidence="7">3.1.1.-</ecNumber>
    </recommendedName>
</protein>
<dbReference type="InterPro" id="IPR007000">
    <property type="entry name" value="PLipase_B-like"/>
</dbReference>
<dbReference type="Pfam" id="PF04916">
    <property type="entry name" value="Phospholip_B"/>
    <property type="match status" value="1"/>
</dbReference>
<keyword evidence="8" id="KW-0812">Transmembrane</keyword>
<evidence type="ECO:0000256" key="6">
    <source>
        <dbReference type="ARBA" id="ARBA00023180"/>
    </source>
</evidence>
<evidence type="ECO:0000256" key="2">
    <source>
        <dbReference type="ARBA" id="ARBA00022729"/>
    </source>
</evidence>
<evidence type="ECO:0000313" key="11">
    <source>
        <dbReference type="RefSeq" id="XP_049315470.1"/>
    </source>
</evidence>
<accession>A0ABM3K1W1</accession>
<dbReference type="RefSeq" id="XP_049315471.1">
    <property type="nucleotide sequence ID" value="XM_049459514.1"/>
</dbReference>
<evidence type="ECO:0000256" key="5">
    <source>
        <dbReference type="ARBA" id="ARBA00023098"/>
    </source>
</evidence>
<evidence type="ECO:0000256" key="7">
    <source>
        <dbReference type="RuleBase" id="RU364138"/>
    </source>
</evidence>
<evidence type="ECO:0000313" key="10">
    <source>
        <dbReference type="RefSeq" id="XP_049315469.1"/>
    </source>
</evidence>
<evidence type="ECO:0000256" key="3">
    <source>
        <dbReference type="ARBA" id="ARBA00022801"/>
    </source>
</evidence>
<evidence type="ECO:0000256" key="1">
    <source>
        <dbReference type="ARBA" id="ARBA00007835"/>
    </source>
</evidence>
<keyword evidence="3 7" id="KW-0378">Hydrolase</keyword>
<evidence type="ECO:0000256" key="8">
    <source>
        <dbReference type="SAM" id="Phobius"/>
    </source>
</evidence>
<keyword evidence="8" id="KW-1133">Transmembrane helix</keyword>
<keyword evidence="4 7" id="KW-0442">Lipid degradation</keyword>
<dbReference type="Gene3D" id="3.60.60.30">
    <property type="match status" value="1"/>
</dbReference>
<gene>
    <name evidence="10 11 12" type="primary">LOC105227002</name>
</gene>
<dbReference type="PANTHER" id="PTHR12370">
    <property type="entry name" value="PHOSPHOLIPASE B-RELATED"/>
    <property type="match status" value="1"/>
</dbReference>
<keyword evidence="5 7" id="KW-0443">Lipid metabolism</keyword>
<feature type="transmembrane region" description="Helical" evidence="8">
    <location>
        <begin position="12"/>
        <end position="35"/>
    </location>
</feature>
<evidence type="ECO:0000256" key="4">
    <source>
        <dbReference type="ARBA" id="ARBA00022963"/>
    </source>
</evidence>
<dbReference type="EC" id="3.1.1.-" evidence="7"/>
<evidence type="ECO:0000313" key="9">
    <source>
        <dbReference type="Proteomes" id="UP001652620"/>
    </source>
</evidence>
<dbReference type="RefSeq" id="XP_049315469.1">
    <property type="nucleotide sequence ID" value="XM_049459512.1"/>
</dbReference>
<comment type="similarity">
    <text evidence="1 7">Belongs to the phospholipase B-like family.</text>
</comment>
<dbReference type="PANTHER" id="PTHR12370:SF3">
    <property type="entry name" value="PHOSPHOLIPASE B-LIKE 2-RELATED"/>
    <property type="match status" value="1"/>
</dbReference>
<name>A0ABM3K1W1_BACDO</name>
<dbReference type="Proteomes" id="UP001652620">
    <property type="component" value="Chromosome 5"/>
</dbReference>
<keyword evidence="8" id="KW-0472">Membrane</keyword>
<proteinExistence type="inferred from homology"/>
<dbReference type="RefSeq" id="XP_049315470.1">
    <property type="nucleotide sequence ID" value="XM_049459513.1"/>
</dbReference>
<keyword evidence="2" id="KW-0732">Signal</keyword>
<reference evidence="10 11" key="1">
    <citation type="submission" date="2025-05" db="UniProtKB">
        <authorList>
            <consortium name="RefSeq"/>
        </authorList>
    </citation>
    <scope>IDENTIFICATION</scope>
    <source>
        <tissue evidence="10 11">Adult</tissue>
    </source>
</reference>
<keyword evidence="6" id="KW-0325">Glycoprotein</keyword>
<keyword evidence="9" id="KW-1185">Reference proteome</keyword>
<evidence type="ECO:0000313" key="12">
    <source>
        <dbReference type="RefSeq" id="XP_049315471.1"/>
    </source>
</evidence>
<dbReference type="GeneID" id="105227002"/>